<dbReference type="PANTHER" id="PTHR45703:SF22">
    <property type="entry name" value="DYNEIN CYTOPLASMIC 2 HEAVY CHAIN 1"/>
    <property type="match status" value="1"/>
</dbReference>
<accession>A0A915E5T1</accession>
<dbReference type="GO" id="GO:0030286">
    <property type="term" value="C:dynein complex"/>
    <property type="evidence" value="ECO:0007669"/>
    <property type="project" value="InterPro"/>
</dbReference>
<dbReference type="GO" id="GO:0045505">
    <property type="term" value="F:dynein intermediate chain binding"/>
    <property type="evidence" value="ECO:0007669"/>
    <property type="project" value="InterPro"/>
</dbReference>
<dbReference type="InterPro" id="IPR042219">
    <property type="entry name" value="AAA_lid_11_sf"/>
</dbReference>
<keyword evidence="1" id="KW-0175">Coiled coil</keyword>
<dbReference type="Pfam" id="PF18199">
    <property type="entry name" value="Dynein_C"/>
    <property type="match status" value="1"/>
</dbReference>
<dbReference type="InterPro" id="IPR043160">
    <property type="entry name" value="Dynein_C_barrel"/>
</dbReference>
<dbReference type="Pfam" id="PF12777">
    <property type="entry name" value="MT"/>
    <property type="match status" value="1"/>
</dbReference>
<dbReference type="Pfam" id="PF18198">
    <property type="entry name" value="AAA_lid_11"/>
    <property type="match status" value="1"/>
</dbReference>
<dbReference type="InterPro" id="IPR026983">
    <property type="entry name" value="DHC"/>
</dbReference>
<sequence length="1353" mass="152902">MDVSHKDFTSRIASNPSLYKHCGVVWKESWERDSILQQITSLSLKKAAVDASPDLQLLLLDYMTKVLWTLKHPQKDVVSSRLKRLKAGVDKLTETRNAVAKMQKKAAKKSKILAEKQAEADQALLQITQSMTGANEQKSSMETLKAATQEENVKIEEQKKEAVGSIKSESLSEIRSLRAPPETIRDILQAVLLFMGILDNSWEAMRKFLAKSGVKDEIINFDARRITADVAKKVEALLKAKGASLILRQFQFSFENLANAEKEMENLSHGLSSIGQKVDELKSNFELSMKDATQIKIDLDREMATIAVAGTLVDRLRGEYDRWQDQMKALEEELRQMERCCLISAAFVTFLGVATEELRETTLNKWLSLCNLPNSFKFVSFLTPETEQLTWKEKGIPASAIAVENASIIFNNTQTVFVIDPTGRVSQFLANCFKANLQILKGNQHDLLTQIEMGVRFGKTLVIEDVDVVEPACVVQLGEKQVDLNDNFKMFLCSKNEQIKLPEYVQSAVSVVNFSTTKSGLASQLLSLAIEIEKPELEEKCKKLVSEAEVLKIQLDQLEQQLLNELANSEGKNAEKIGKSLAESEKLQKELDKERNVYESFVQKCSQLYFGINQLHHRNHVYNFNVNTVIKLFKKTFTESKKDVNSESRLDSLYRSLQWLVYDTVSRAMFKADRLMFAMEFIHVAQPSAFLKNEWEMFLGQLIKSRRLDVAKLQTHLPTLYHALNIEDQQTWSTFSVLRNVKALRPDRLYSAMNKFGCQMLAVKSLNNSLDLHKLFKEESSAKEPILMFIGAGADPSQELSEFASKCIGPGKFHQIAMGKGLERSVLDNSDKLLVKESGCASAMFIWWLWLVAEPDDHFPTVFLQECIKLTYEAPPGIKNNLQRTYSQWVQNAAEMNNAGDMDLRLKSVFVMSWLHAVLQERRNFIPQGWLKFYEFSNADIKAGKHVLDYLFQVASKSANSEFDWESLRGLLQDTIYGGRIENALDMGALNAYLSDFFNSSMISKSKEVSIPQVLRVPSLNSLQEYAGWISSNFPAENLPLFLGLPRNISFFWEITQSSETIFQLRQLRQLGSLKELTFSRDLWSQGLTPLLNLWKKLNQNSNLHSSTISETGVANDPFEEILQLEYVYAKKLIHIVHSSLTIISKTIKGTINADAKTIELAKALLSQEIPASWDSSWTGTKNLREYMEQLIHKAKAIQNLLGVASKGSLLEDKSLSLAQLFRPVALLNALRQVTARKKQTSMEKLRLATAWQASQLASETHIVLSNLQLQGALFDGKELRPVGQTSPALSTTAPLYIAWVAEEGQSQAERQWCDIPLFTNSDRSNLVTMATIPCQPDMQNTWKIAGLALFLE</sequence>
<evidence type="ECO:0000259" key="3">
    <source>
        <dbReference type="Pfam" id="PF12781"/>
    </source>
</evidence>
<keyword evidence="6" id="KW-1185">Reference proteome</keyword>
<evidence type="ECO:0000313" key="7">
    <source>
        <dbReference type="WBParaSite" id="jg2679"/>
    </source>
</evidence>
<reference evidence="7" key="1">
    <citation type="submission" date="2022-11" db="UniProtKB">
        <authorList>
            <consortium name="WormBaseParasite"/>
        </authorList>
    </citation>
    <scope>IDENTIFICATION</scope>
</reference>
<feature type="domain" description="Dynein heavy chain AAA lid" evidence="4">
    <location>
        <begin position="907"/>
        <end position="1048"/>
    </location>
</feature>
<evidence type="ECO:0000256" key="1">
    <source>
        <dbReference type="SAM" id="Coils"/>
    </source>
</evidence>
<proteinExistence type="predicted"/>
<feature type="domain" description="Dynein heavy chain ATP-binding dynein motor region" evidence="3">
    <location>
        <begin position="390"/>
        <end position="572"/>
    </location>
</feature>
<evidence type="ECO:0000313" key="6">
    <source>
        <dbReference type="Proteomes" id="UP000887574"/>
    </source>
</evidence>
<dbReference type="Gene3D" id="1.20.1270.280">
    <property type="match status" value="1"/>
</dbReference>
<dbReference type="InterPro" id="IPR041658">
    <property type="entry name" value="AAA_lid_11"/>
</dbReference>
<evidence type="ECO:0000259" key="4">
    <source>
        <dbReference type="Pfam" id="PF18198"/>
    </source>
</evidence>
<dbReference type="FunFam" id="1.10.8.720:FF:000003">
    <property type="entry name" value="Cytoplasmic dynein heavy chain 2"/>
    <property type="match status" value="1"/>
</dbReference>
<dbReference type="Gene3D" id="1.10.8.1220">
    <property type="match status" value="1"/>
</dbReference>
<feature type="coiled-coil region" evidence="1">
    <location>
        <begin position="99"/>
        <end position="161"/>
    </location>
</feature>
<dbReference type="GO" id="GO:0051959">
    <property type="term" value="F:dynein light intermediate chain binding"/>
    <property type="evidence" value="ECO:0007669"/>
    <property type="project" value="InterPro"/>
</dbReference>
<dbReference type="InterPro" id="IPR027417">
    <property type="entry name" value="P-loop_NTPase"/>
</dbReference>
<dbReference type="InterPro" id="IPR035706">
    <property type="entry name" value="AAA_9"/>
</dbReference>
<feature type="domain" description="Dynein heavy chain C-terminal" evidence="5">
    <location>
        <begin position="1090"/>
        <end position="1352"/>
    </location>
</feature>
<dbReference type="Proteomes" id="UP000887574">
    <property type="component" value="Unplaced"/>
</dbReference>
<dbReference type="WBParaSite" id="jg2679">
    <property type="protein sequence ID" value="jg2679"/>
    <property type="gene ID" value="jg2679"/>
</dbReference>
<dbReference type="InterPro" id="IPR024743">
    <property type="entry name" value="Dynein_HC_stalk"/>
</dbReference>
<evidence type="ECO:0000259" key="2">
    <source>
        <dbReference type="Pfam" id="PF12777"/>
    </source>
</evidence>
<dbReference type="Gene3D" id="3.40.50.300">
    <property type="entry name" value="P-loop containing nucleotide triphosphate hydrolases"/>
    <property type="match status" value="1"/>
</dbReference>
<feature type="coiled-coil region" evidence="1">
    <location>
        <begin position="534"/>
        <end position="604"/>
    </location>
</feature>
<dbReference type="InterPro" id="IPR041228">
    <property type="entry name" value="Dynein_C"/>
</dbReference>
<name>A0A915E5T1_9BILA</name>
<dbReference type="GO" id="GO:0007018">
    <property type="term" value="P:microtubule-based movement"/>
    <property type="evidence" value="ECO:0007669"/>
    <property type="project" value="InterPro"/>
</dbReference>
<dbReference type="Pfam" id="PF12781">
    <property type="entry name" value="AAA_9"/>
    <property type="match status" value="1"/>
</dbReference>
<feature type="domain" description="Dynein heavy chain coiled coil stalk" evidence="2">
    <location>
        <begin position="256"/>
        <end position="365"/>
    </location>
</feature>
<organism evidence="6 7">
    <name type="scientific">Ditylenchus dipsaci</name>
    <dbReference type="NCBI Taxonomy" id="166011"/>
    <lineage>
        <taxon>Eukaryota</taxon>
        <taxon>Metazoa</taxon>
        <taxon>Ecdysozoa</taxon>
        <taxon>Nematoda</taxon>
        <taxon>Chromadorea</taxon>
        <taxon>Rhabditida</taxon>
        <taxon>Tylenchina</taxon>
        <taxon>Tylenchomorpha</taxon>
        <taxon>Sphaerularioidea</taxon>
        <taxon>Anguinidae</taxon>
        <taxon>Anguininae</taxon>
        <taxon>Ditylenchus</taxon>
    </lineage>
</organism>
<dbReference type="Gene3D" id="1.10.8.720">
    <property type="entry name" value="Region D6 of dynein motor"/>
    <property type="match status" value="1"/>
</dbReference>
<dbReference type="PANTHER" id="PTHR45703">
    <property type="entry name" value="DYNEIN HEAVY CHAIN"/>
    <property type="match status" value="1"/>
</dbReference>
<dbReference type="Gene3D" id="3.10.490.20">
    <property type="match status" value="1"/>
</dbReference>
<feature type="coiled-coil region" evidence="1">
    <location>
        <begin position="313"/>
        <end position="340"/>
    </location>
</feature>
<dbReference type="Gene3D" id="1.20.920.20">
    <property type="match status" value="3"/>
</dbReference>
<protein>
    <submittedName>
        <fullName evidence="7">Cytoplasmic dynein 2 heavy chain 1</fullName>
    </submittedName>
</protein>
<evidence type="ECO:0000259" key="5">
    <source>
        <dbReference type="Pfam" id="PF18199"/>
    </source>
</evidence>